<evidence type="ECO:0000313" key="4">
    <source>
        <dbReference type="Proteomes" id="UP000199662"/>
    </source>
</evidence>
<proteinExistence type="predicted"/>
<evidence type="ECO:0000259" key="2">
    <source>
        <dbReference type="Pfam" id="PF13690"/>
    </source>
</evidence>
<dbReference type="AlphaFoldDB" id="A0A1H6WNP8"/>
<reference evidence="3 4" key="1">
    <citation type="submission" date="2016-10" db="EMBL/GenBank/DDBJ databases">
        <authorList>
            <person name="de Groot N.N."/>
        </authorList>
    </citation>
    <scope>NUCLEOTIDE SEQUENCE [LARGE SCALE GENOMIC DNA]</scope>
    <source>
        <strain evidence="3 4">DSM 2179</strain>
    </source>
</reference>
<dbReference type="SUPFAM" id="SSF103039">
    <property type="entry name" value="CheC-like"/>
    <property type="match status" value="1"/>
</dbReference>
<dbReference type="Proteomes" id="UP000199662">
    <property type="component" value="Unassembled WGS sequence"/>
</dbReference>
<dbReference type="STRING" id="84035.SAMN05660742_10482"/>
<dbReference type="Pfam" id="PF13690">
    <property type="entry name" value="CheX"/>
    <property type="match status" value="1"/>
</dbReference>
<evidence type="ECO:0000313" key="3">
    <source>
        <dbReference type="EMBL" id="SEJ18518.1"/>
    </source>
</evidence>
<organism evidence="3 4">
    <name type="scientific">Propionispira arboris</name>
    <dbReference type="NCBI Taxonomy" id="84035"/>
    <lineage>
        <taxon>Bacteria</taxon>
        <taxon>Bacillati</taxon>
        <taxon>Bacillota</taxon>
        <taxon>Negativicutes</taxon>
        <taxon>Selenomonadales</taxon>
        <taxon>Selenomonadaceae</taxon>
        <taxon>Propionispira</taxon>
    </lineage>
</organism>
<dbReference type="RefSeq" id="WP_091829853.1">
    <property type="nucleotide sequence ID" value="NZ_FNZK01000004.1"/>
</dbReference>
<dbReference type="InterPro" id="IPR028976">
    <property type="entry name" value="CheC-like_sf"/>
</dbReference>
<evidence type="ECO:0000256" key="1">
    <source>
        <dbReference type="ARBA" id="ARBA00022500"/>
    </source>
</evidence>
<gene>
    <name evidence="3" type="ORF">SAMN05660742_10482</name>
</gene>
<name>A0A1H6WNP8_9FIRM</name>
<dbReference type="EMBL" id="FNZK01000004">
    <property type="protein sequence ID" value="SEJ18518.1"/>
    <property type="molecule type" value="Genomic_DNA"/>
</dbReference>
<dbReference type="Gene3D" id="3.40.1550.10">
    <property type="entry name" value="CheC-like"/>
    <property type="match status" value="1"/>
</dbReference>
<keyword evidence="1" id="KW-0145">Chemotaxis</keyword>
<protein>
    <submittedName>
        <fullName evidence="3">Chemotaxis phosphatase CheX</fullName>
    </submittedName>
</protein>
<sequence>MLNQYFGHYLLNKGILNNVQLREVLDAERSVKVKLGLLAVNVGVMTAAQVEDIHNLQRTRDQRFGDLAVAMGFLTSVQVDQLLTSQQEGHLSIMQAITDKNYMTLSAVETALSDFREEYGITTSDAETEDETEIIKKLVDFSSAADKADLLYNYVGLIKRNAVRFLDDPSFIFIQNSTGKAAQSKWFVSQQIIGDITLSAGFLMEESVLLEIAARFYGEKLTRVDELALDSVGEFLNVNNGVFCSSLSDRGLMTDLQPPVVIKQDGEIDKAVNYRVNTATSFGDFEIILSLA</sequence>
<dbReference type="GO" id="GO:0006935">
    <property type="term" value="P:chemotaxis"/>
    <property type="evidence" value="ECO:0007669"/>
    <property type="project" value="UniProtKB-KW"/>
</dbReference>
<feature type="domain" description="Chemotaxis phosphatase CheX-like" evidence="2">
    <location>
        <begin position="191"/>
        <end position="267"/>
    </location>
</feature>
<accession>A0A1H6WNP8</accession>
<keyword evidence="4" id="KW-1185">Reference proteome</keyword>
<dbReference type="InterPro" id="IPR028051">
    <property type="entry name" value="CheX-like_dom"/>
</dbReference>